<dbReference type="GO" id="GO:0097367">
    <property type="term" value="F:carbohydrate derivative binding"/>
    <property type="evidence" value="ECO:0007669"/>
    <property type="project" value="InterPro"/>
</dbReference>
<dbReference type="InterPro" id="IPR046348">
    <property type="entry name" value="SIS_dom_sf"/>
</dbReference>
<dbReference type="AlphaFoldDB" id="A0A6B8VR87"/>
<dbReference type="GO" id="GO:1901135">
    <property type="term" value="P:carbohydrate derivative metabolic process"/>
    <property type="evidence" value="ECO:0007669"/>
    <property type="project" value="InterPro"/>
</dbReference>
<protein>
    <submittedName>
        <fullName evidence="1">Uncharacterized protein</fullName>
    </submittedName>
</protein>
<gene>
    <name evidence="1" type="ORF">COCCU_03345</name>
</gene>
<organism evidence="1 2">
    <name type="scientific">Corynebacterium occultum</name>
    <dbReference type="NCBI Taxonomy" id="2675219"/>
    <lineage>
        <taxon>Bacteria</taxon>
        <taxon>Bacillati</taxon>
        <taxon>Actinomycetota</taxon>
        <taxon>Actinomycetes</taxon>
        <taxon>Mycobacteriales</taxon>
        <taxon>Corynebacteriaceae</taxon>
        <taxon>Corynebacterium</taxon>
    </lineage>
</organism>
<sequence>MTESFQQHDAEQIRFFDVAHEGAQVRSTAGVVASGALDQLYGMNPRSVVVLATDQVSRAAAQAVCTLRSPLRRPLLVTDSLPHYFGALDVLIVVGERNSDIAHQALHAADSRGAVTVLAGAEGPVADDAPRNTVVFPVLPTALGTSPARTITAVATVLDLLEEDSRLVVQRLESTADVIDVEVETLAPERDLSVNPGRQLREHVSGARIIHTGNRAIAEVVATLWTLKGLPAAAADVAELDGLIPEPDPFHDPFLDGPAAVVPLKAVIWAAELQGVPGALEQKCAEITPGPLAEALTLITRGYAATTYQNDPEDF</sequence>
<evidence type="ECO:0000313" key="1">
    <source>
        <dbReference type="EMBL" id="QGU06623.1"/>
    </source>
</evidence>
<keyword evidence="2" id="KW-1185">Reference proteome</keyword>
<dbReference type="Proteomes" id="UP000424462">
    <property type="component" value="Chromosome"/>
</dbReference>
<proteinExistence type="predicted"/>
<dbReference type="SUPFAM" id="SSF53697">
    <property type="entry name" value="SIS domain"/>
    <property type="match status" value="1"/>
</dbReference>
<dbReference type="KEGG" id="cok:COCCU_03345"/>
<name>A0A6B8VR87_9CORY</name>
<reference evidence="1 2" key="1">
    <citation type="submission" date="2019-11" db="EMBL/GenBank/DDBJ databases">
        <title>Complete genome sequence of Corynebacterium kalinowskii 1959, a novel Corynebacterium species isolated from soil of a small paddock in Vilsendorf, Germany.</title>
        <authorList>
            <person name="Schaffert L."/>
            <person name="Ruwe M."/>
            <person name="Milse J."/>
            <person name="Hanuschka K."/>
            <person name="Ortseifen V."/>
            <person name="Droste J."/>
            <person name="Brandt D."/>
            <person name="Schlueter L."/>
            <person name="Kutter Y."/>
            <person name="Vinke S."/>
            <person name="Viehoefer P."/>
            <person name="Jacob L."/>
            <person name="Luebke N.-C."/>
            <person name="Schulte-Berndt E."/>
            <person name="Hain C."/>
            <person name="Linder M."/>
            <person name="Schmidt P."/>
            <person name="Wollenschlaeger L."/>
            <person name="Luttermann T."/>
            <person name="Thieme E."/>
            <person name="Hassa J."/>
            <person name="Haak M."/>
            <person name="Wittchen M."/>
            <person name="Mentz A."/>
            <person name="Persicke M."/>
            <person name="Busche T."/>
            <person name="Ruckert C."/>
        </authorList>
    </citation>
    <scope>NUCLEOTIDE SEQUENCE [LARGE SCALE GENOMIC DNA]</scope>
    <source>
        <strain evidence="1 2">2039</strain>
    </source>
</reference>
<accession>A0A6B8VR87</accession>
<evidence type="ECO:0000313" key="2">
    <source>
        <dbReference type="Proteomes" id="UP000424462"/>
    </source>
</evidence>
<dbReference type="RefSeq" id="WP_156230211.1">
    <property type="nucleotide sequence ID" value="NZ_CP046455.1"/>
</dbReference>
<dbReference type="EMBL" id="CP046455">
    <property type="protein sequence ID" value="QGU06623.1"/>
    <property type="molecule type" value="Genomic_DNA"/>
</dbReference>